<organism evidence="1 2">
    <name type="scientific">Amblyomma americanum</name>
    <name type="common">Lone star tick</name>
    <dbReference type="NCBI Taxonomy" id="6943"/>
    <lineage>
        <taxon>Eukaryota</taxon>
        <taxon>Metazoa</taxon>
        <taxon>Ecdysozoa</taxon>
        <taxon>Arthropoda</taxon>
        <taxon>Chelicerata</taxon>
        <taxon>Arachnida</taxon>
        <taxon>Acari</taxon>
        <taxon>Parasitiformes</taxon>
        <taxon>Ixodida</taxon>
        <taxon>Ixodoidea</taxon>
        <taxon>Ixodidae</taxon>
        <taxon>Amblyomminae</taxon>
        <taxon>Amblyomma</taxon>
    </lineage>
</organism>
<dbReference type="EMBL" id="JARKHS020013000">
    <property type="protein sequence ID" value="KAK8776398.1"/>
    <property type="molecule type" value="Genomic_DNA"/>
</dbReference>
<proteinExistence type="predicted"/>
<dbReference type="GO" id="GO:0071897">
    <property type="term" value="P:DNA biosynthetic process"/>
    <property type="evidence" value="ECO:0007669"/>
    <property type="project" value="UniProtKB-ARBA"/>
</dbReference>
<reference evidence="1 2" key="1">
    <citation type="journal article" date="2023" name="Arcadia Sci">
        <title>De novo assembly of a long-read Amblyomma americanum tick genome.</title>
        <authorList>
            <person name="Chou S."/>
            <person name="Poskanzer K.E."/>
            <person name="Rollins M."/>
            <person name="Thuy-Boun P.S."/>
        </authorList>
    </citation>
    <scope>NUCLEOTIDE SEQUENCE [LARGE SCALE GENOMIC DNA]</scope>
    <source>
        <strain evidence="1">F_SG_1</strain>
        <tissue evidence="1">Salivary glands</tissue>
    </source>
</reference>
<comment type="caution">
    <text evidence="1">The sequence shown here is derived from an EMBL/GenBank/DDBJ whole genome shotgun (WGS) entry which is preliminary data.</text>
</comment>
<dbReference type="InterPro" id="IPR050951">
    <property type="entry name" value="Retrovirus_Pol_polyprotein"/>
</dbReference>
<evidence type="ECO:0000313" key="2">
    <source>
        <dbReference type="Proteomes" id="UP001321473"/>
    </source>
</evidence>
<name>A0AAQ4EPA4_AMBAM</name>
<feature type="non-terminal residue" evidence="1">
    <location>
        <position position="77"/>
    </location>
</feature>
<dbReference type="PANTHER" id="PTHR37984">
    <property type="entry name" value="PROTEIN CBG26694"/>
    <property type="match status" value="1"/>
</dbReference>
<dbReference type="PANTHER" id="PTHR37984:SF13">
    <property type="entry name" value="RIBONUCLEASE H"/>
    <property type="match status" value="1"/>
</dbReference>
<sequence length="77" mass="8663">MFRSRCKKLSTLNWLKIELGIISQVSMLEYATPAVPVIKQDGSIRICGNYNTTVNPFLDVDRYPLPKVDDLFTALSG</sequence>
<protein>
    <submittedName>
        <fullName evidence="1">Uncharacterized protein</fullName>
    </submittedName>
</protein>
<keyword evidence="2" id="KW-1185">Reference proteome</keyword>
<dbReference type="InterPro" id="IPR043502">
    <property type="entry name" value="DNA/RNA_pol_sf"/>
</dbReference>
<gene>
    <name evidence="1" type="ORF">V5799_030257</name>
</gene>
<dbReference type="SUPFAM" id="SSF56672">
    <property type="entry name" value="DNA/RNA polymerases"/>
    <property type="match status" value="1"/>
</dbReference>
<evidence type="ECO:0000313" key="1">
    <source>
        <dbReference type="EMBL" id="KAK8776398.1"/>
    </source>
</evidence>
<dbReference type="AlphaFoldDB" id="A0AAQ4EPA4"/>
<accession>A0AAQ4EPA4</accession>
<dbReference type="Proteomes" id="UP001321473">
    <property type="component" value="Unassembled WGS sequence"/>
</dbReference>
<dbReference type="Gene3D" id="3.10.10.10">
    <property type="entry name" value="HIV Type 1 Reverse Transcriptase, subunit A, domain 1"/>
    <property type="match status" value="1"/>
</dbReference>